<dbReference type="OrthoDB" id="456421at2"/>
<dbReference type="EMBL" id="CP020370">
    <property type="protein sequence ID" value="AUB79721.1"/>
    <property type="molecule type" value="Genomic_DNA"/>
</dbReference>
<protein>
    <recommendedName>
        <fullName evidence="3">DUF4276 family protein</fullName>
    </recommendedName>
</protein>
<evidence type="ECO:0000313" key="2">
    <source>
        <dbReference type="Proteomes" id="UP000232638"/>
    </source>
</evidence>
<accession>A0A2K8U3V0</accession>
<keyword evidence="2" id="KW-1185">Reference proteome</keyword>
<evidence type="ECO:0008006" key="3">
    <source>
        <dbReference type="Google" id="ProtNLM"/>
    </source>
</evidence>
<evidence type="ECO:0000313" key="1">
    <source>
        <dbReference type="EMBL" id="AUB79721.1"/>
    </source>
</evidence>
<dbReference type="Proteomes" id="UP000232638">
    <property type="component" value="Chromosome"/>
</dbReference>
<organism evidence="1 2">
    <name type="scientific">Candidatus Thiodictyon syntrophicum</name>
    <dbReference type="NCBI Taxonomy" id="1166950"/>
    <lineage>
        <taxon>Bacteria</taxon>
        <taxon>Pseudomonadati</taxon>
        <taxon>Pseudomonadota</taxon>
        <taxon>Gammaproteobacteria</taxon>
        <taxon>Chromatiales</taxon>
        <taxon>Chromatiaceae</taxon>
        <taxon>Thiodictyon</taxon>
    </lineage>
</organism>
<proteinExistence type="predicted"/>
<dbReference type="RefSeq" id="WP_100917537.1">
    <property type="nucleotide sequence ID" value="NZ_CP020370.1"/>
</dbReference>
<gene>
    <name evidence="1" type="ORF">THSYN_01270</name>
</gene>
<sequence length="176" mass="19706">MSRQVRAVVLCEDRAHWHFARAFLVACGWNERQLASGIAPTAKGAAEQWVRDTFPGELRTYRRKASERICLIVIIDGDRQGVETRIKALEAANQRQPTEHVAIFVPCRNIETWVGYLSGLPVDETTAYNQLKKGHSRAKPAVVLADHCTQHRPLADAPPSLIAACTEWALRLADLR</sequence>
<reference evidence="1 2" key="1">
    <citation type="submission" date="2017-03" db="EMBL/GenBank/DDBJ databases">
        <title>Complete genome sequence of Candidatus 'Thiodictyon syntrophicum' sp. nov. strain Cad16T, a photolithoautotroph purple sulfur bacterium isolated from an alpine meromictic lake.</title>
        <authorList>
            <person name="Luedin S.M."/>
            <person name="Pothier J.F."/>
            <person name="Danza F."/>
            <person name="Storelli N."/>
            <person name="Wittwer M."/>
            <person name="Tonolla M."/>
        </authorList>
    </citation>
    <scope>NUCLEOTIDE SEQUENCE [LARGE SCALE GENOMIC DNA]</scope>
    <source>
        <strain evidence="1 2">Cad16T</strain>
    </source>
</reference>
<dbReference type="AlphaFoldDB" id="A0A2K8U3V0"/>
<name>A0A2K8U3V0_9GAMM</name>
<dbReference type="KEGG" id="tsy:THSYN_01270"/>